<dbReference type="SMR" id="A0A068W8Z6"/>
<dbReference type="PROSITE" id="PS50881">
    <property type="entry name" value="S5_DSRBD"/>
    <property type="match status" value="1"/>
</dbReference>
<geneLocation type="apicoplast" evidence="3"/>
<accession>A0A068W8Z6</accession>
<dbReference type="Gene3D" id="3.30.160.20">
    <property type="match status" value="1"/>
</dbReference>
<keyword evidence="3" id="KW-0933">Apicoplast</keyword>
<dbReference type="GeneID" id="32877942"/>
<dbReference type="InterPro" id="IPR013810">
    <property type="entry name" value="Ribosomal_uS5_N"/>
</dbReference>
<keyword evidence="1" id="KW-0687">Ribonucleoprotein</keyword>
<dbReference type="GO" id="GO:1990904">
    <property type="term" value="C:ribonucleoprotein complex"/>
    <property type="evidence" value="ECO:0007669"/>
    <property type="project" value="UniProtKB-UniRule"/>
</dbReference>
<dbReference type="GO" id="GO:0003723">
    <property type="term" value="F:RNA binding"/>
    <property type="evidence" value="ECO:0007669"/>
    <property type="project" value="InterPro"/>
</dbReference>
<name>A0A068W8Z6_BABMR</name>
<keyword evidence="4" id="KW-1185">Reference proteome</keyword>
<dbReference type="KEGG" id="bmic:B661_pgp17"/>
<dbReference type="GO" id="GO:0005840">
    <property type="term" value="C:ribosome"/>
    <property type="evidence" value="ECO:0007669"/>
    <property type="project" value="UniProtKB-KW"/>
</dbReference>
<evidence type="ECO:0000313" key="4">
    <source>
        <dbReference type="Proteomes" id="UP000002899"/>
    </source>
</evidence>
<protein>
    <submittedName>
        <fullName evidence="3">Ribosomal protein S5</fullName>
    </submittedName>
</protein>
<evidence type="ECO:0000256" key="1">
    <source>
        <dbReference type="PROSITE-ProRule" id="PRU00268"/>
    </source>
</evidence>
<organism evidence="3 4">
    <name type="scientific">Babesia microti (strain RI)</name>
    <dbReference type="NCBI Taxonomy" id="1133968"/>
    <lineage>
        <taxon>Eukaryota</taxon>
        <taxon>Sar</taxon>
        <taxon>Alveolata</taxon>
        <taxon>Apicomplexa</taxon>
        <taxon>Aconoidasida</taxon>
        <taxon>Piroplasmida</taxon>
        <taxon>Babesiidae</taxon>
        <taxon>Babesia</taxon>
    </lineage>
</organism>
<evidence type="ECO:0000313" key="3">
    <source>
        <dbReference type="EMBL" id="CDR32600.1"/>
    </source>
</evidence>
<feature type="domain" description="S5 DRBM" evidence="2">
    <location>
        <begin position="52"/>
        <end position="115"/>
    </location>
</feature>
<sequence length="187" mass="22348">MKNYNNYLFNKYLFIKINKLGKFKFFNTKLEYLNKLNINLFSNKYKNFNLKIIYKIISINRISHTLSKGRVMNYKITSCCGNKTGWCGLGVYINNKFFNTIELAKFRSINNIYIIKQNYKINTYSYFKYKGCKIKFINRFRDKFKLMKVVSSIYSVLGTNKFNLISFYSKNINILVKLLLNSLVKFN</sequence>
<keyword evidence="1 3" id="KW-0689">Ribosomal protein</keyword>
<gene>
    <name evidence="3" type="primary">rps5</name>
</gene>
<dbReference type="GO" id="GO:0003735">
    <property type="term" value="F:structural constituent of ribosome"/>
    <property type="evidence" value="ECO:0007669"/>
    <property type="project" value="UniProtKB-UniRule"/>
</dbReference>
<dbReference type="EMBL" id="LK028575">
    <property type="protein sequence ID" value="CDR32600.1"/>
    <property type="molecule type" value="Genomic_DNA"/>
</dbReference>
<dbReference type="Pfam" id="PF00333">
    <property type="entry name" value="Ribosomal_S5"/>
    <property type="match status" value="1"/>
</dbReference>
<dbReference type="SUPFAM" id="SSF54768">
    <property type="entry name" value="dsRNA-binding domain-like"/>
    <property type="match status" value="1"/>
</dbReference>
<keyword evidence="3" id="KW-0934">Plastid</keyword>
<dbReference type="RefSeq" id="YP_009363169.1">
    <property type="nucleotide sequence ID" value="NC_034636.1"/>
</dbReference>
<dbReference type="VEuPathDB" id="PiroplasmaDB:BmR1_api00380"/>
<proteinExistence type="predicted"/>
<dbReference type="GO" id="GO:0006412">
    <property type="term" value="P:translation"/>
    <property type="evidence" value="ECO:0007669"/>
    <property type="project" value="InterPro"/>
</dbReference>
<dbReference type="AlphaFoldDB" id="A0A068W8Z6"/>
<reference evidence="3" key="1">
    <citation type="submission" date="2014-04" db="EMBL/GenBank/DDBJ databases">
        <title>Structure and function of the apicoplast genome of the human pathogen Babesia microti.</title>
        <authorList>
            <person name="Garg A."/>
            <person name="Stein A."/>
            <person name="Zhao W."/>
            <person name="Dwivedi A."/>
            <person name="Frutos R."/>
            <person name="Cornillot E."/>
            <person name="Ben Mamoun C."/>
        </authorList>
    </citation>
    <scope>NUCLEOTIDE SEQUENCE [LARGE SCALE GENOMIC DNA]</scope>
    <source>
        <strain evidence="3">RI</strain>
    </source>
</reference>
<evidence type="ECO:0000259" key="2">
    <source>
        <dbReference type="PROSITE" id="PS50881"/>
    </source>
</evidence>
<dbReference type="Proteomes" id="UP000002899">
    <property type="component" value="Apicoplast Pltd"/>
</dbReference>